<keyword evidence="2" id="KW-1133">Transmembrane helix</keyword>
<protein>
    <recommendedName>
        <fullName evidence="3">DUF2510 domain-containing protein</fullName>
    </recommendedName>
</protein>
<name>A0ABS2RKV3_9ACTN</name>
<gene>
    <name evidence="4" type="ORF">JOE57_002214</name>
</gene>
<dbReference type="RefSeq" id="WP_204917947.1">
    <property type="nucleotide sequence ID" value="NZ_BAAAQP010000001.1"/>
</dbReference>
<evidence type="ECO:0000259" key="3">
    <source>
        <dbReference type="Pfam" id="PF10708"/>
    </source>
</evidence>
<evidence type="ECO:0000313" key="4">
    <source>
        <dbReference type="EMBL" id="MBM7799293.1"/>
    </source>
</evidence>
<evidence type="ECO:0000256" key="2">
    <source>
        <dbReference type="SAM" id="Phobius"/>
    </source>
</evidence>
<feature type="region of interest" description="Disordered" evidence="1">
    <location>
        <begin position="83"/>
        <end position="120"/>
    </location>
</feature>
<dbReference type="InterPro" id="IPR018929">
    <property type="entry name" value="DUF2510"/>
</dbReference>
<organism evidence="4 5">
    <name type="scientific">Microlunatus panaciterrae</name>
    <dbReference type="NCBI Taxonomy" id="400768"/>
    <lineage>
        <taxon>Bacteria</taxon>
        <taxon>Bacillati</taxon>
        <taxon>Actinomycetota</taxon>
        <taxon>Actinomycetes</taxon>
        <taxon>Propionibacteriales</taxon>
        <taxon>Propionibacteriaceae</taxon>
        <taxon>Microlunatus</taxon>
    </lineage>
</organism>
<sequence length="280" mass="29525">MSAGPGWYPDPGGQRGRFRYWDGHTWSAQTTANPAASLSPAQPPARRPGRGSRAGWWVAGVVALVVLTIVGVFAIRTVARQVVSPTAEPSSSSTATLCPDASEQTAGPQPEGGARVRSGRLSYPRLPAPFSSPKWDSRVPFGRDVQSQDATVETATNGGPSWVAGVLIARLLAGDGFYGPKQGATVVAECITAKFYGDSEVHRGDKKNKALTIDGHDAWIIESHLTFDVPDVRTKGELMIVVVVDVGDGEGGLFYASIPDTSPQFEQPARDALAGLEVSG</sequence>
<reference evidence="4 5" key="1">
    <citation type="submission" date="2021-01" db="EMBL/GenBank/DDBJ databases">
        <title>Sequencing the genomes of 1000 actinobacteria strains.</title>
        <authorList>
            <person name="Klenk H.-P."/>
        </authorList>
    </citation>
    <scope>NUCLEOTIDE SEQUENCE [LARGE SCALE GENOMIC DNA]</scope>
    <source>
        <strain evidence="4 5">DSM 18662</strain>
    </source>
</reference>
<evidence type="ECO:0000256" key="1">
    <source>
        <dbReference type="SAM" id="MobiDB-lite"/>
    </source>
</evidence>
<feature type="domain" description="DUF2510" evidence="3">
    <location>
        <begin position="5"/>
        <end position="36"/>
    </location>
</feature>
<proteinExistence type="predicted"/>
<feature type="transmembrane region" description="Helical" evidence="2">
    <location>
        <begin position="54"/>
        <end position="75"/>
    </location>
</feature>
<evidence type="ECO:0000313" key="5">
    <source>
        <dbReference type="Proteomes" id="UP000704762"/>
    </source>
</evidence>
<keyword evidence="2" id="KW-0472">Membrane</keyword>
<accession>A0ABS2RKV3</accession>
<comment type="caution">
    <text evidence="4">The sequence shown here is derived from an EMBL/GenBank/DDBJ whole genome shotgun (WGS) entry which is preliminary data.</text>
</comment>
<feature type="region of interest" description="Disordered" evidence="1">
    <location>
        <begin position="31"/>
        <end position="52"/>
    </location>
</feature>
<dbReference type="EMBL" id="JAFBCF010000001">
    <property type="protein sequence ID" value="MBM7799293.1"/>
    <property type="molecule type" value="Genomic_DNA"/>
</dbReference>
<dbReference type="Proteomes" id="UP000704762">
    <property type="component" value="Unassembled WGS sequence"/>
</dbReference>
<keyword evidence="5" id="KW-1185">Reference proteome</keyword>
<keyword evidence="2" id="KW-0812">Transmembrane</keyword>
<dbReference type="Pfam" id="PF10708">
    <property type="entry name" value="DUF2510"/>
    <property type="match status" value="1"/>
</dbReference>
<feature type="compositionally biased region" description="Low complexity" evidence="1">
    <location>
        <begin position="84"/>
        <end position="96"/>
    </location>
</feature>